<dbReference type="EMBL" id="FPAB01000003">
    <property type="protein sequence ID" value="SFS65148.1"/>
    <property type="molecule type" value="Genomic_DNA"/>
</dbReference>
<proteinExistence type="predicted"/>
<dbReference type="AlphaFoldDB" id="A0A1I6RL15"/>
<feature type="region of interest" description="Disordered" evidence="1">
    <location>
        <begin position="37"/>
        <end position="61"/>
    </location>
</feature>
<name>A0A1I6RL15_9ACTN</name>
<evidence type="ECO:0000256" key="1">
    <source>
        <dbReference type="SAM" id="MobiDB-lite"/>
    </source>
</evidence>
<evidence type="ECO:0000313" key="3">
    <source>
        <dbReference type="Proteomes" id="UP000198873"/>
    </source>
</evidence>
<keyword evidence="3" id="KW-1185">Reference proteome</keyword>
<gene>
    <name evidence="2" type="ORF">SAMN05444716_103145</name>
</gene>
<accession>A0A1I6RL15</accession>
<sequence length="61" mass="5851">MRRHSKHRRPTGRRNLAALGAGALAAGLLVLAGGTAVSAGEAGGGSGPGAEHGGQVQAPGR</sequence>
<dbReference type="Proteomes" id="UP000198873">
    <property type="component" value="Unassembled WGS sequence"/>
</dbReference>
<dbReference type="RefSeq" id="WP_019435628.1">
    <property type="nucleotide sequence ID" value="NZ_FPAB01000003.1"/>
</dbReference>
<feature type="compositionally biased region" description="Gly residues" evidence="1">
    <location>
        <begin position="41"/>
        <end position="52"/>
    </location>
</feature>
<reference evidence="3" key="1">
    <citation type="submission" date="2016-10" db="EMBL/GenBank/DDBJ databases">
        <authorList>
            <person name="Varghese N."/>
            <person name="Submissions S."/>
        </authorList>
    </citation>
    <scope>NUCLEOTIDE SEQUENCE [LARGE SCALE GENOMIC DNA]</scope>
    <source>
        <strain evidence="3">CGMCC 4.7047</strain>
    </source>
</reference>
<protein>
    <submittedName>
        <fullName evidence="2">Uncharacterized protein</fullName>
    </submittedName>
</protein>
<dbReference type="STRING" id="1176198.SAMN05444716_103145"/>
<evidence type="ECO:0000313" key="2">
    <source>
        <dbReference type="EMBL" id="SFS65148.1"/>
    </source>
</evidence>
<organism evidence="2 3">
    <name type="scientific">Streptomyces harbinensis</name>
    <dbReference type="NCBI Taxonomy" id="1176198"/>
    <lineage>
        <taxon>Bacteria</taxon>
        <taxon>Bacillati</taxon>
        <taxon>Actinomycetota</taxon>
        <taxon>Actinomycetes</taxon>
        <taxon>Kitasatosporales</taxon>
        <taxon>Streptomycetaceae</taxon>
        <taxon>Streptomyces</taxon>
    </lineage>
</organism>